<evidence type="ECO:0000256" key="1">
    <source>
        <dbReference type="ARBA" id="ARBA00006525"/>
    </source>
</evidence>
<dbReference type="Gene3D" id="3.40.50.450">
    <property type="match status" value="1"/>
</dbReference>
<dbReference type="Proteomes" id="UP000321386">
    <property type="component" value="Unassembled WGS sequence"/>
</dbReference>
<dbReference type="SUPFAM" id="SSF102405">
    <property type="entry name" value="MCP/YpsA-like"/>
    <property type="match status" value="1"/>
</dbReference>
<accession>A0A510USX1</accession>
<feature type="domain" description="Smf/DprA SLOG" evidence="2">
    <location>
        <begin position="121"/>
        <end position="338"/>
    </location>
</feature>
<sequence>MTAPSTGARRTVDERERWARAAWSALAEPGDVVAGALVGQLGAADAWQWLLEQQGGSVALGGRAVVQEAVAQEAVPAGVRRGAAARLARAVERWRPRLERLTVEGWSVDAPPPGAAARSRVLVPGDDDWPAGLDDLGAAAPPCLWVRGDAAAARGAVVGARARTVALVGARAATAYGERVAIDLAAGLVDAGFVVVSGGAYGIDAAAHRGALAGGGRTLVVVAGGVDRAYPAGNARLVEEAVASGGAVIGEVPPGSLPTRSRFLQRNRLIAALGAATVVVEAAWRSGALSTANHAARLGRPVGAVPGPVTSMASTGCHRLLRDGTATCVTEAAEVVELAGDLGADLAPEPTATAGVHDGIDELARRVHDALGMRAARSVAMVARAAGVTSGEALEALGTLELVGLARHDGSGWRAADVT</sequence>
<proteinExistence type="inferred from homology"/>
<comment type="similarity">
    <text evidence="1">Belongs to the DprA/Smf family.</text>
</comment>
<comment type="caution">
    <text evidence="3">The sequence shown here is derived from an EMBL/GenBank/DDBJ whole genome shotgun (WGS) entry which is preliminary data.</text>
</comment>
<dbReference type="RefSeq" id="WP_146804623.1">
    <property type="nucleotide sequence ID" value="NZ_BJUA01000001.1"/>
</dbReference>
<gene>
    <name evidence="3" type="ORF">CPE01_00230</name>
</gene>
<dbReference type="InterPro" id="IPR003488">
    <property type="entry name" value="DprA"/>
</dbReference>
<dbReference type="PANTHER" id="PTHR43022">
    <property type="entry name" value="PROTEIN SMF"/>
    <property type="match status" value="1"/>
</dbReference>
<dbReference type="InterPro" id="IPR057666">
    <property type="entry name" value="DrpA_SLOG"/>
</dbReference>
<keyword evidence="4" id="KW-1185">Reference proteome</keyword>
<dbReference type="GO" id="GO:0009294">
    <property type="term" value="P:DNA-mediated transformation"/>
    <property type="evidence" value="ECO:0007669"/>
    <property type="project" value="InterPro"/>
</dbReference>
<evidence type="ECO:0000313" key="4">
    <source>
        <dbReference type="Proteomes" id="UP000321386"/>
    </source>
</evidence>
<protein>
    <submittedName>
        <fullName evidence="3">DNA processing protein DprA</fullName>
    </submittedName>
</protein>
<reference evidence="3 4" key="1">
    <citation type="submission" date="2019-07" db="EMBL/GenBank/DDBJ databases">
        <title>Whole genome shotgun sequence of Cellulomonas persica NBRC 101101.</title>
        <authorList>
            <person name="Hosoyama A."/>
            <person name="Uohara A."/>
            <person name="Ohji S."/>
            <person name="Ichikawa N."/>
        </authorList>
    </citation>
    <scope>NUCLEOTIDE SEQUENCE [LARGE SCALE GENOMIC DNA]</scope>
    <source>
        <strain evidence="3 4">NBRC 101101</strain>
    </source>
</reference>
<evidence type="ECO:0000259" key="2">
    <source>
        <dbReference type="Pfam" id="PF02481"/>
    </source>
</evidence>
<dbReference type="OrthoDB" id="9785707at2"/>
<name>A0A510USX1_9CELL</name>
<dbReference type="Pfam" id="PF02481">
    <property type="entry name" value="DNA_processg_A"/>
    <property type="match status" value="1"/>
</dbReference>
<dbReference type="PANTHER" id="PTHR43022:SF1">
    <property type="entry name" value="PROTEIN SMF"/>
    <property type="match status" value="1"/>
</dbReference>
<organism evidence="3 4">
    <name type="scientific">Cellulomonas persica</name>
    <dbReference type="NCBI Taxonomy" id="76861"/>
    <lineage>
        <taxon>Bacteria</taxon>
        <taxon>Bacillati</taxon>
        <taxon>Actinomycetota</taxon>
        <taxon>Actinomycetes</taxon>
        <taxon>Micrococcales</taxon>
        <taxon>Cellulomonadaceae</taxon>
        <taxon>Cellulomonas</taxon>
    </lineage>
</organism>
<dbReference type="AlphaFoldDB" id="A0A510USX1"/>
<dbReference type="NCBIfam" id="TIGR00732">
    <property type="entry name" value="dprA"/>
    <property type="match status" value="1"/>
</dbReference>
<dbReference type="EMBL" id="BJUA01000001">
    <property type="protein sequence ID" value="GEK16290.1"/>
    <property type="molecule type" value="Genomic_DNA"/>
</dbReference>
<evidence type="ECO:0000313" key="3">
    <source>
        <dbReference type="EMBL" id="GEK16290.1"/>
    </source>
</evidence>